<dbReference type="AlphaFoldDB" id="A0A0A0EWN2"/>
<dbReference type="Pfam" id="PF11191">
    <property type="entry name" value="DUF2782"/>
    <property type="match status" value="1"/>
</dbReference>
<evidence type="ECO:0000313" key="2">
    <source>
        <dbReference type="EMBL" id="KGM54909.1"/>
    </source>
</evidence>
<feature type="signal peptide" evidence="1">
    <location>
        <begin position="1"/>
        <end position="19"/>
    </location>
</feature>
<dbReference type="STRING" id="913325.N799_06900"/>
<evidence type="ECO:0000313" key="3">
    <source>
        <dbReference type="Proteomes" id="UP000029989"/>
    </source>
</evidence>
<keyword evidence="1" id="KW-0732">Signal</keyword>
<comment type="caution">
    <text evidence="2">The sequence shown here is derived from an EMBL/GenBank/DDBJ whole genome shotgun (WGS) entry which is preliminary data.</text>
</comment>
<proteinExistence type="predicted"/>
<organism evidence="2 3">
    <name type="scientific">Lysobacter arseniciresistens ZS79</name>
    <dbReference type="NCBI Taxonomy" id="913325"/>
    <lineage>
        <taxon>Bacteria</taxon>
        <taxon>Pseudomonadati</taxon>
        <taxon>Pseudomonadota</taxon>
        <taxon>Gammaproteobacteria</taxon>
        <taxon>Lysobacterales</taxon>
        <taxon>Lysobacteraceae</taxon>
        <taxon>Novilysobacter</taxon>
    </lineage>
</organism>
<dbReference type="RefSeq" id="WP_036212062.1">
    <property type="nucleotide sequence ID" value="NZ_AVPT01000022.1"/>
</dbReference>
<feature type="chain" id="PRO_5001962495" description="DUF2782 domain-containing protein" evidence="1">
    <location>
        <begin position="20"/>
        <end position="95"/>
    </location>
</feature>
<dbReference type="PROSITE" id="PS51257">
    <property type="entry name" value="PROKAR_LIPOPROTEIN"/>
    <property type="match status" value="1"/>
</dbReference>
<evidence type="ECO:0008006" key="4">
    <source>
        <dbReference type="Google" id="ProtNLM"/>
    </source>
</evidence>
<dbReference type="OrthoDB" id="5296182at2"/>
<dbReference type="EMBL" id="AVPT01000022">
    <property type="protein sequence ID" value="KGM54909.1"/>
    <property type="molecule type" value="Genomic_DNA"/>
</dbReference>
<protein>
    <recommendedName>
        <fullName evidence="4">DUF2782 domain-containing protein</fullName>
    </recommendedName>
</protein>
<sequence length="95" mass="10355">MRIALLAPLALSLALAACATTPADPTASLQDPDVTRTVAENGDVIEQYRVNGQLKVVKVTPSRGPVYYLMDQDGDGKPDDEGPVSPVWWKLFEWN</sequence>
<dbReference type="Proteomes" id="UP000029989">
    <property type="component" value="Unassembled WGS sequence"/>
</dbReference>
<keyword evidence="3" id="KW-1185">Reference proteome</keyword>
<name>A0A0A0EWN2_9GAMM</name>
<dbReference type="Gene3D" id="2.20.130.30">
    <property type="entry name" value="Protein of unknown function DUF2782"/>
    <property type="match status" value="1"/>
</dbReference>
<reference evidence="2 3" key="1">
    <citation type="journal article" date="2015" name="Stand. Genomic Sci.">
        <title>Genomic information of the arsenic-resistant bacterium Lysobacter arseniciresistens type strain ZS79(T) and comparison of Lysobacter draft genomes.</title>
        <authorList>
            <person name="Liu L."/>
            <person name="Zhang S."/>
            <person name="Luo M."/>
            <person name="Wang G."/>
        </authorList>
    </citation>
    <scope>NUCLEOTIDE SEQUENCE [LARGE SCALE GENOMIC DNA]</scope>
    <source>
        <strain evidence="2 3">ZS79</strain>
    </source>
</reference>
<accession>A0A0A0EWN2</accession>
<evidence type="ECO:0000256" key="1">
    <source>
        <dbReference type="SAM" id="SignalP"/>
    </source>
</evidence>
<gene>
    <name evidence="2" type="ORF">N799_06900</name>
</gene>
<dbReference type="InterPro" id="IPR021357">
    <property type="entry name" value="DUF2782"/>
</dbReference>
<dbReference type="eggNOG" id="ENOG5032ZXK">
    <property type="taxonomic scope" value="Bacteria"/>
</dbReference>